<organism evidence="4">
    <name type="scientific">Aerophobetes bacterium</name>
    <dbReference type="NCBI Taxonomy" id="2030807"/>
    <lineage>
        <taxon>Bacteria</taxon>
        <taxon>Candidatus Aerophobota</taxon>
    </lineage>
</organism>
<comment type="similarity">
    <text evidence="1">Belongs to the trimethylamine methyltransferase family.</text>
</comment>
<dbReference type="InterPro" id="IPR010426">
    <property type="entry name" value="MTTB_MeTrfase"/>
</dbReference>
<keyword evidence="3" id="KW-0808">Transferase</keyword>
<dbReference type="AlphaFoldDB" id="A0A7V0QRB8"/>
<dbReference type="GO" id="GO:0015948">
    <property type="term" value="P:methanogenesis"/>
    <property type="evidence" value="ECO:0007669"/>
    <property type="project" value="InterPro"/>
</dbReference>
<reference evidence="4" key="1">
    <citation type="journal article" date="2020" name="mSystems">
        <title>Genome- and Community-Level Interaction Insights into Carbon Utilization and Element Cycling Functions of Hydrothermarchaeota in Hydrothermal Sediment.</title>
        <authorList>
            <person name="Zhou Z."/>
            <person name="Liu Y."/>
            <person name="Xu W."/>
            <person name="Pan J."/>
            <person name="Luo Z.H."/>
            <person name="Li M."/>
        </authorList>
    </citation>
    <scope>NUCLEOTIDE SEQUENCE [LARGE SCALE GENOMIC DNA]</scope>
    <source>
        <strain evidence="4">HyVt-219</strain>
    </source>
</reference>
<comment type="caution">
    <text evidence="4">The sequence shown here is derived from an EMBL/GenBank/DDBJ whole genome shotgun (WGS) entry which is preliminary data.</text>
</comment>
<dbReference type="GO" id="GO:0008168">
    <property type="term" value="F:methyltransferase activity"/>
    <property type="evidence" value="ECO:0007669"/>
    <property type="project" value="UniProtKB-KW"/>
</dbReference>
<dbReference type="Gene3D" id="3.20.20.480">
    <property type="entry name" value="Trimethylamine methyltransferase-like"/>
    <property type="match status" value="1"/>
</dbReference>
<dbReference type="Pfam" id="PF06253">
    <property type="entry name" value="MTTB"/>
    <property type="match status" value="1"/>
</dbReference>
<dbReference type="Proteomes" id="UP000885660">
    <property type="component" value="Unassembled WGS sequence"/>
</dbReference>
<dbReference type="GO" id="GO:0032259">
    <property type="term" value="P:methylation"/>
    <property type="evidence" value="ECO:0007669"/>
    <property type="project" value="UniProtKB-KW"/>
</dbReference>
<evidence type="ECO:0008006" key="5">
    <source>
        <dbReference type="Google" id="ProtNLM"/>
    </source>
</evidence>
<proteinExistence type="inferred from homology"/>
<evidence type="ECO:0000256" key="1">
    <source>
        <dbReference type="ARBA" id="ARBA00007137"/>
    </source>
</evidence>
<evidence type="ECO:0000313" key="4">
    <source>
        <dbReference type="EMBL" id="HDN84212.1"/>
    </source>
</evidence>
<name>A0A7V0QRB8_UNCAE</name>
<evidence type="ECO:0000256" key="3">
    <source>
        <dbReference type="ARBA" id="ARBA00022679"/>
    </source>
</evidence>
<accession>A0A7V0QRB8</accession>
<evidence type="ECO:0000256" key="2">
    <source>
        <dbReference type="ARBA" id="ARBA00022603"/>
    </source>
</evidence>
<dbReference type="EMBL" id="DRBC01000030">
    <property type="protein sequence ID" value="HDN84212.1"/>
    <property type="molecule type" value="Genomic_DNA"/>
</dbReference>
<sequence length="484" mass="54260">MPMKGYSLNVKPLEILSSEQVERIHEMTLEILEDTGIRIEHDRALKIFADNGCKVDFKNKRVRIPGYLAEECLDKAPSSYIVKARDPKSDLRVGGNTLYFANFPGMRIVDLNTWEYRRATRKENADAVKILDALDSVHKLLCYTPYFEVEGIPPVMAIPESVAAKIRNSTKVQLTGYAHDCEVFVIKMAKAVGMEIFGQCSASPPLTYYSDAIESALRFIEAGFPIHVGTGDIFGATSPATLAGSMVTNNAERIAIVVLSQLVKPGTRVIAVDFVFPQNMRTGSPGFGAIEIGLHQVMFNQIWRRKYKIPTNSASIGLSSSKKIDFQCGYEKMVNTLLAALSGASIIQLHGGVYGEITYHPIQSILDDDIAGMIGRFIEGVNVSDETLAVDLIKEVGPIPGYYLNREHTRKWWKKEQFIPEVADRLTYPEWLKKGKKDAIAYAREKMEEILATYEPLPLSEDEDREIENILEEARSYYKQRGMI</sequence>
<gene>
    <name evidence="4" type="ORF">ENG47_00460</name>
</gene>
<protein>
    <recommendedName>
        <fullName evidence="5">Trimethylamine methyltransferase</fullName>
    </recommendedName>
</protein>
<dbReference type="InterPro" id="IPR038601">
    <property type="entry name" value="MttB-like_sf"/>
</dbReference>
<keyword evidence="2" id="KW-0489">Methyltransferase</keyword>